<evidence type="ECO:0000256" key="4">
    <source>
        <dbReference type="ARBA" id="ARBA00023273"/>
    </source>
</evidence>
<dbReference type="eggNOG" id="KOG0972">
    <property type="taxonomic scope" value="Eukaryota"/>
</dbReference>
<evidence type="ECO:0000313" key="5">
    <source>
        <dbReference type="EnsemblMetazoa" id="Aqu2.1.42270_001"/>
    </source>
</evidence>
<dbReference type="GO" id="GO:1905515">
    <property type="term" value="P:non-motile cilium assembly"/>
    <property type="evidence" value="ECO:0007669"/>
    <property type="project" value="TreeGrafter"/>
</dbReference>
<dbReference type="GO" id="GO:0005815">
    <property type="term" value="C:microtubule organizing center"/>
    <property type="evidence" value="ECO:0007669"/>
    <property type="project" value="TreeGrafter"/>
</dbReference>
<dbReference type="EnsemblMetazoa" id="XM_020002562.1">
    <property type="protein sequence ID" value="XP_019858121.1"/>
    <property type="gene ID" value="LOC100636060"/>
</dbReference>
<organism evidence="5">
    <name type="scientific">Amphimedon queenslandica</name>
    <name type="common">Sponge</name>
    <dbReference type="NCBI Taxonomy" id="400682"/>
    <lineage>
        <taxon>Eukaryota</taxon>
        <taxon>Metazoa</taxon>
        <taxon>Porifera</taxon>
        <taxon>Demospongiae</taxon>
        <taxon>Heteroscleromorpha</taxon>
        <taxon>Haplosclerida</taxon>
        <taxon>Niphatidae</taxon>
        <taxon>Amphimedon</taxon>
    </lineage>
</organism>
<accession>A0A1X7VR10</accession>
<dbReference type="InParanoid" id="A0A1X7VR10"/>
<evidence type="ECO:0000313" key="6">
    <source>
        <dbReference type="Proteomes" id="UP000007879"/>
    </source>
</evidence>
<keyword evidence="3" id="KW-0969">Cilium</keyword>
<protein>
    <recommendedName>
        <fullName evidence="7">Intraflagellar transport protein 57 homolog</fullName>
    </recommendedName>
</protein>
<gene>
    <name evidence="5" type="primary">100636060</name>
</gene>
<comment type="subcellular location">
    <subcellularLocation>
        <location evidence="1">Cell projection</location>
        <location evidence="1">Cilium</location>
    </subcellularLocation>
</comment>
<sequence>MEGEGESQSPLLSHLITLRIEEAIDKLKILGYEKNFCQKLKFRPIPRHYFAIATNSGEQFHAFTNLSVWLLNLCGSHLEQPQEYDDPNATIATIIAEAKKLGVPTNFPPMKLKTGSGEQVCNVLSQLVDKALERSRFSWEKPVYPEETGQEEASVQDGPEEVSLSKMEEEIQEDVDDMSDEEGGAGGGAIFLDLNLSEHDQFKELQAKEVLEDAMENTVDPEEWRQEVERVLPSLKVHYRSDNRDWRLHYEQMHNYHDNIKTVLSDTKIHLDKLHTEITKTLEKIGSREKYINQQLESQVLMFRSSQDKLSSARNEYKQSSHSVNDLSQRLAEISAQLELVKAEMDEKGTSMTDAGPVVRIKQALTKLKEECTEMDVQIGLLEHTLLDLQYKTKTAIRLQMSGGANNKKSKTLF</sequence>
<dbReference type="AlphaFoldDB" id="A0A1X7VR10"/>
<evidence type="ECO:0000256" key="3">
    <source>
        <dbReference type="ARBA" id="ARBA00023069"/>
    </source>
</evidence>
<dbReference type="InterPro" id="IPR019530">
    <property type="entry name" value="Intra-flagellar_transport_57"/>
</dbReference>
<dbReference type="KEGG" id="aqu:100636060"/>
<dbReference type="Proteomes" id="UP000007879">
    <property type="component" value="Unassembled WGS sequence"/>
</dbReference>
<evidence type="ECO:0000256" key="2">
    <source>
        <dbReference type="ARBA" id="ARBA00009415"/>
    </source>
</evidence>
<evidence type="ECO:0000256" key="1">
    <source>
        <dbReference type="ARBA" id="ARBA00004138"/>
    </source>
</evidence>
<keyword evidence="4" id="KW-0966">Cell projection</keyword>
<evidence type="ECO:0008006" key="7">
    <source>
        <dbReference type="Google" id="ProtNLM"/>
    </source>
</evidence>
<dbReference type="PANTHER" id="PTHR16011:SF0">
    <property type="entry name" value="INTRAFLAGELLAR TRANSPORT PROTEIN 57 HOMOLOG"/>
    <property type="match status" value="1"/>
</dbReference>
<proteinExistence type="inferred from homology"/>
<dbReference type="GO" id="GO:0005929">
    <property type="term" value="C:cilium"/>
    <property type="evidence" value="ECO:0007669"/>
    <property type="project" value="UniProtKB-SubCell"/>
</dbReference>
<dbReference type="GO" id="GO:0030992">
    <property type="term" value="C:intraciliary transport particle B"/>
    <property type="evidence" value="ECO:0007669"/>
    <property type="project" value="TreeGrafter"/>
</dbReference>
<keyword evidence="6" id="KW-1185">Reference proteome</keyword>
<comment type="similarity">
    <text evidence="2">Belongs to the IFT57 family.</text>
</comment>
<dbReference type="Pfam" id="PF10498">
    <property type="entry name" value="IFT57"/>
    <property type="match status" value="1"/>
</dbReference>
<dbReference type="OrthoDB" id="423881at2759"/>
<name>A0A1X7VR10_AMPQE</name>
<reference evidence="6" key="1">
    <citation type="journal article" date="2010" name="Nature">
        <title>The Amphimedon queenslandica genome and the evolution of animal complexity.</title>
        <authorList>
            <person name="Srivastava M."/>
            <person name="Simakov O."/>
            <person name="Chapman J."/>
            <person name="Fahey B."/>
            <person name="Gauthier M.E."/>
            <person name="Mitros T."/>
            <person name="Richards G.S."/>
            <person name="Conaco C."/>
            <person name="Dacre M."/>
            <person name="Hellsten U."/>
            <person name="Larroux C."/>
            <person name="Putnam N.H."/>
            <person name="Stanke M."/>
            <person name="Adamska M."/>
            <person name="Darling A."/>
            <person name="Degnan S.M."/>
            <person name="Oakley T.H."/>
            <person name="Plachetzki D.C."/>
            <person name="Zhai Y."/>
            <person name="Adamski M."/>
            <person name="Calcino A."/>
            <person name="Cummins S.F."/>
            <person name="Goodstein D.M."/>
            <person name="Harris C."/>
            <person name="Jackson D.J."/>
            <person name="Leys S.P."/>
            <person name="Shu S."/>
            <person name="Woodcroft B.J."/>
            <person name="Vervoort M."/>
            <person name="Kosik K.S."/>
            <person name="Manning G."/>
            <person name="Degnan B.M."/>
            <person name="Rokhsar D.S."/>
        </authorList>
    </citation>
    <scope>NUCLEOTIDE SEQUENCE [LARGE SCALE GENOMIC DNA]</scope>
</reference>
<dbReference type="STRING" id="400682.A0A1X7VR10"/>
<reference evidence="5" key="2">
    <citation type="submission" date="2017-05" db="UniProtKB">
        <authorList>
            <consortium name="EnsemblMetazoa"/>
        </authorList>
    </citation>
    <scope>IDENTIFICATION</scope>
</reference>
<dbReference type="GO" id="GO:0005794">
    <property type="term" value="C:Golgi apparatus"/>
    <property type="evidence" value="ECO:0007669"/>
    <property type="project" value="TreeGrafter"/>
</dbReference>
<dbReference type="EnsemblMetazoa" id="Aqu2.1.42270_001">
    <property type="protein sequence ID" value="Aqu2.1.42270_001"/>
    <property type="gene ID" value="Aqu2.1.42270"/>
</dbReference>
<dbReference type="PANTHER" id="PTHR16011">
    <property type="entry name" value="IFT57/HIPPI"/>
    <property type="match status" value="1"/>
</dbReference>
<dbReference type="GO" id="GO:0042073">
    <property type="term" value="P:intraciliary transport"/>
    <property type="evidence" value="ECO:0007669"/>
    <property type="project" value="TreeGrafter"/>
</dbReference>